<dbReference type="InterPro" id="IPR025155">
    <property type="entry name" value="WxxW_domain"/>
</dbReference>
<keyword evidence="2" id="KW-0964">Secreted</keyword>
<name>A0AAN8LKI3_9TELE</name>
<accession>A0AAN8LKI3</accession>
<evidence type="ECO:0000259" key="5">
    <source>
        <dbReference type="Pfam" id="PF13330"/>
    </source>
</evidence>
<dbReference type="Proteomes" id="UP001356427">
    <property type="component" value="Unassembled WGS sequence"/>
</dbReference>
<dbReference type="InterPro" id="IPR039675">
    <property type="entry name" value="CILP1/CILP2"/>
</dbReference>
<dbReference type="PANTHER" id="PTHR15031:SF4">
    <property type="entry name" value="CARTILAGE INTERMEDIATE LAYER PROTEIN 1"/>
    <property type="match status" value="1"/>
</dbReference>
<keyword evidence="3" id="KW-0732">Signal</keyword>
<feature type="domain" description="WxxW" evidence="5">
    <location>
        <begin position="108"/>
        <end position="190"/>
    </location>
</feature>
<keyword evidence="7" id="KW-1185">Reference proteome</keyword>
<sequence>MRPRSNSSCLPVVAPWEEMALRSWSESAGSVMASSYSHISGEDPDADSVEVTKVYYKNGAGKQQVKGRQRYSKSEGFVCLNSEQQRRPWDDYKVMLTCSGTFCSECRTNWFDHDDPTVNRDYEVLSVLLTMYPRDICPQPIAIEAQTHSGQPASDSGYTLLIYDATYRFACVNADQRSGSCKDNRIRFTCPAEFCQVSEECGTCIEAQTTYRISAQHTGDTFLSYDVTFGFVCINSKQKDVDSARTTT</sequence>
<reference evidence="6 7" key="1">
    <citation type="submission" date="2021-04" db="EMBL/GenBank/DDBJ databases">
        <authorList>
            <person name="De Guttry C."/>
            <person name="Zahm M."/>
            <person name="Klopp C."/>
            <person name="Cabau C."/>
            <person name="Louis A."/>
            <person name="Berthelot C."/>
            <person name="Parey E."/>
            <person name="Roest Crollius H."/>
            <person name="Montfort J."/>
            <person name="Robinson-Rechavi M."/>
            <person name="Bucao C."/>
            <person name="Bouchez O."/>
            <person name="Gislard M."/>
            <person name="Lluch J."/>
            <person name="Milhes M."/>
            <person name="Lampietro C."/>
            <person name="Lopez Roques C."/>
            <person name="Donnadieu C."/>
            <person name="Braasch I."/>
            <person name="Desvignes T."/>
            <person name="Postlethwait J."/>
            <person name="Bobe J."/>
            <person name="Wedekind C."/>
            <person name="Guiguen Y."/>
        </authorList>
    </citation>
    <scope>NUCLEOTIDE SEQUENCE [LARGE SCALE GENOMIC DNA]</scope>
    <source>
        <strain evidence="6">Cs_M1</strain>
        <tissue evidence="6">Blood</tissue>
    </source>
</reference>
<feature type="domain" description="WxxW" evidence="5">
    <location>
        <begin position="194"/>
        <end position="240"/>
    </location>
</feature>
<proteinExistence type="predicted"/>
<evidence type="ECO:0000313" key="6">
    <source>
        <dbReference type="EMBL" id="KAK6308320.1"/>
    </source>
</evidence>
<dbReference type="Pfam" id="PF13330">
    <property type="entry name" value="Mucin2_WxxW"/>
    <property type="match status" value="3"/>
</dbReference>
<keyword evidence="4" id="KW-0325">Glycoprotein</keyword>
<evidence type="ECO:0000256" key="2">
    <source>
        <dbReference type="ARBA" id="ARBA00022525"/>
    </source>
</evidence>
<dbReference type="GO" id="GO:0005576">
    <property type="term" value="C:extracellular region"/>
    <property type="evidence" value="ECO:0007669"/>
    <property type="project" value="UniProtKB-SubCell"/>
</dbReference>
<comment type="subcellular location">
    <subcellularLocation>
        <location evidence="1">Secreted</location>
    </subcellularLocation>
</comment>
<protein>
    <recommendedName>
        <fullName evidence="5">WxxW domain-containing protein</fullName>
    </recommendedName>
</protein>
<evidence type="ECO:0000313" key="7">
    <source>
        <dbReference type="Proteomes" id="UP001356427"/>
    </source>
</evidence>
<dbReference type="EMBL" id="JAGTTL010000019">
    <property type="protein sequence ID" value="KAK6308320.1"/>
    <property type="molecule type" value="Genomic_DNA"/>
</dbReference>
<evidence type="ECO:0000256" key="1">
    <source>
        <dbReference type="ARBA" id="ARBA00004613"/>
    </source>
</evidence>
<organism evidence="6 7">
    <name type="scientific">Coregonus suidteri</name>
    <dbReference type="NCBI Taxonomy" id="861788"/>
    <lineage>
        <taxon>Eukaryota</taxon>
        <taxon>Metazoa</taxon>
        <taxon>Chordata</taxon>
        <taxon>Craniata</taxon>
        <taxon>Vertebrata</taxon>
        <taxon>Euteleostomi</taxon>
        <taxon>Actinopterygii</taxon>
        <taxon>Neopterygii</taxon>
        <taxon>Teleostei</taxon>
        <taxon>Protacanthopterygii</taxon>
        <taxon>Salmoniformes</taxon>
        <taxon>Salmonidae</taxon>
        <taxon>Coregoninae</taxon>
        <taxon>Coregonus</taxon>
    </lineage>
</organism>
<dbReference type="AlphaFoldDB" id="A0AAN8LKI3"/>
<feature type="domain" description="WxxW" evidence="5">
    <location>
        <begin position="61"/>
        <end position="98"/>
    </location>
</feature>
<evidence type="ECO:0000256" key="3">
    <source>
        <dbReference type="ARBA" id="ARBA00022729"/>
    </source>
</evidence>
<gene>
    <name evidence="6" type="ORF">J4Q44_G00215910</name>
</gene>
<dbReference type="PANTHER" id="PTHR15031">
    <property type="entry name" value="CARTILAGE INTERMEDIATE LAYER PROTEIN CLIP"/>
    <property type="match status" value="1"/>
</dbReference>
<comment type="caution">
    <text evidence="6">The sequence shown here is derived from an EMBL/GenBank/DDBJ whole genome shotgun (WGS) entry which is preliminary data.</text>
</comment>
<evidence type="ECO:0000256" key="4">
    <source>
        <dbReference type="ARBA" id="ARBA00023180"/>
    </source>
</evidence>